<evidence type="ECO:0000256" key="2">
    <source>
        <dbReference type="ARBA" id="ARBA00023002"/>
    </source>
</evidence>
<reference evidence="3 4" key="1">
    <citation type="submission" date="2018-11" db="EMBL/GenBank/DDBJ databases">
        <title>Genomic Encyclopedia of Type Strains, Phase IV (KMG-IV): sequencing the most valuable type-strain genomes for metagenomic binning, comparative biology and taxonomic classification.</title>
        <authorList>
            <person name="Goeker M."/>
        </authorList>
    </citation>
    <scope>NUCLEOTIDE SEQUENCE [LARGE SCALE GENOMIC DNA]</scope>
    <source>
        <strain evidence="3 4">DSM 100316</strain>
    </source>
</reference>
<dbReference type="PANTHER" id="PTHR44196">
    <property type="entry name" value="DEHYDROGENASE/REDUCTASE SDR FAMILY MEMBER 7B"/>
    <property type="match status" value="1"/>
</dbReference>
<dbReference type="GO" id="GO:0016491">
    <property type="term" value="F:oxidoreductase activity"/>
    <property type="evidence" value="ECO:0007669"/>
    <property type="project" value="UniProtKB-KW"/>
</dbReference>
<dbReference type="EMBL" id="RKHR01000003">
    <property type="protein sequence ID" value="ROS05522.1"/>
    <property type="molecule type" value="Genomic_DNA"/>
</dbReference>
<protein>
    <submittedName>
        <fullName evidence="3">NADP-dependent 3-hydroxy acid dehydrogenase YdfG</fullName>
    </submittedName>
</protein>
<evidence type="ECO:0000256" key="1">
    <source>
        <dbReference type="ARBA" id="ARBA00006484"/>
    </source>
</evidence>
<gene>
    <name evidence="3" type="ORF">EDC56_1056</name>
</gene>
<name>A0A3N2E0U2_9GAMM</name>
<dbReference type="GO" id="GO:0016020">
    <property type="term" value="C:membrane"/>
    <property type="evidence" value="ECO:0007669"/>
    <property type="project" value="TreeGrafter"/>
</dbReference>
<dbReference type="AlphaFoldDB" id="A0A3N2E0U2"/>
<dbReference type="SUPFAM" id="SSF51735">
    <property type="entry name" value="NAD(P)-binding Rossmann-fold domains"/>
    <property type="match status" value="1"/>
</dbReference>
<dbReference type="RefSeq" id="WP_123711423.1">
    <property type="nucleotide sequence ID" value="NZ_RKHR01000003.1"/>
</dbReference>
<comment type="caution">
    <text evidence="3">The sequence shown here is derived from an EMBL/GenBank/DDBJ whole genome shotgun (WGS) entry which is preliminary data.</text>
</comment>
<evidence type="ECO:0000313" key="3">
    <source>
        <dbReference type="EMBL" id="ROS05522.1"/>
    </source>
</evidence>
<keyword evidence="2" id="KW-0560">Oxidoreductase</keyword>
<comment type="similarity">
    <text evidence="1">Belongs to the short-chain dehydrogenases/reductases (SDR) family.</text>
</comment>
<dbReference type="Proteomes" id="UP000275394">
    <property type="component" value="Unassembled WGS sequence"/>
</dbReference>
<evidence type="ECO:0000313" key="4">
    <source>
        <dbReference type="Proteomes" id="UP000275394"/>
    </source>
</evidence>
<organism evidence="3 4">
    <name type="scientific">Sinobacterium caligoides</name>
    <dbReference type="NCBI Taxonomy" id="933926"/>
    <lineage>
        <taxon>Bacteria</taxon>
        <taxon>Pseudomonadati</taxon>
        <taxon>Pseudomonadota</taxon>
        <taxon>Gammaproteobacteria</taxon>
        <taxon>Cellvibrionales</taxon>
        <taxon>Spongiibacteraceae</taxon>
        <taxon>Sinobacterium</taxon>
    </lineage>
</organism>
<dbReference type="OrthoDB" id="9775296at2"/>
<dbReference type="Gene3D" id="3.40.50.720">
    <property type="entry name" value="NAD(P)-binding Rossmann-like Domain"/>
    <property type="match status" value="1"/>
</dbReference>
<proteinExistence type="inferred from homology"/>
<dbReference type="InterPro" id="IPR002347">
    <property type="entry name" value="SDR_fam"/>
</dbReference>
<dbReference type="PANTHER" id="PTHR44196:SF1">
    <property type="entry name" value="DEHYDROGENASE_REDUCTASE SDR FAMILY MEMBER 7B"/>
    <property type="match status" value="1"/>
</dbReference>
<sequence length="243" mass="26419">MRTAIITGVSTGIGRSLAVNFVAQGYRVFGVSRNEDILAQLKSKLGKRFEYLAVDLVEEGSVDNVFFTAKKVFNCEPDLIIANAGRGIKGSVSTVNMQEFEEVMDLNYLSTIKLLQKSANVLKNINSDSKDIVVIGSVAGSNISPFSSAYGTSKIAIHWAAEALRRELAPEGIRVSLIIPGVVKSNFQENAGYDDNLIDSFENDFGPLISPDELAETISTIISLPSHINISEMTIRPTKQAYP</sequence>
<dbReference type="Pfam" id="PF00106">
    <property type="entry name" value="adh_short"/>
    <property type="match status" value="1"/>
</dbReference>
<keyword evidence="4" id="KW-1185">Reference proteome</keyword>
<accession>A0A3N2E0U2</accession>
<dbReference type="InterPro" id="IPR036291">
    <property type="entry name" value="NAD(P)-bd_dom_sf"/>
</dbReference>
<dbReference type="PRINTS" id="PR00081">
    <property type="entry name" value="GDHRDH"/>
</dbReference>